<feature type="transmembrane region" description="Helical" evidence="8">
    <location>
        <begin position="258"/>
        <end position="280"/>
    </location>
</feature>
<evidence type="ECO:0000256" key="6">
    <source>
        <dbReference type="ARBA" id="ARBA00023136"/>
    </source>
</evidence>
<evidence type="ECO:0000256" key="4">
    <source>
        <dbReference type="ARBA" id="ARBA00022989"/>
    </source>
</evidence>
<keyword evidence="11" id="KW-1185">Reference proteome</keyword>
<organism evidence="10 11">
    <name type="scientific">Streptomyces violaceusniger</name>
    <dbReference type="NCBI Taxonomy" id="68280"/>
    <lineage>
        <taxon>Bacteria</taxon>
        <taxon>Bacillati</taxon>
        <taxon>Actinomycetota</taxon>
        <taxon>Actinomycetes</taxon>
        <taxon>Kitasatosporales</taxon>
        <taxon>Streptomycetaceae</taxon>
        <taxon>Streptomyces</taxon>
        <taxon>Streptomyces violaceusniger group</taxon>
    </lineage>
</organism>
<feature type="transmembrane region" description="Helical" evidence="8">
    <location>
        <begin position="197"/>
        <end position="222"/>
    </location>
</feature>
<feature type="transmembrane region" description="Helical" evidence="8">
    <location>
        <begin position="229"/>
        <end position="246"/>
    </location>
</feature>
<evidence type="ECO:0000313" key="11">
    <source>
        <dbReference type="Proteomes" id="UP000301309"/>
    </source>
</evidence>
<reference evidence="10 11" key="1">
    <citation type="journal article" date="2020" name="Int. J. Syst. Evol. Microbiol.">
        <title>Reclassification of Streptomyces castelarensis and Streptomyces sporoclivatus as later heterotypic synonyms of Streptomyces antimycoticus.</title>
        <authorList>
            <person name="Komaki H."/>
            <person name="Tamura T."/>
        </authorList>
    </citation>
    <scope>NUCLEOTIDE SEQUENCE [LARGE SCALE GENOMIC DNA]</scope>
    <source>
        <strain evidence="10 11">NBRC 13459</strain>
    </source>
</reference>
<keyword evidence="3 8" id="KW-0812">Transmembrane</keyword>
<dbReference type="InterPro" id="IPR036259">
    <property type="entry name" value="MFS_trans_sf"/>
</dbReference>
<evidence type="ECO:0000256" key="7">
    <source>
        <dbReference type="SAM" id="MobiDB-lite"/>
    </source>
</evidence>
<dbReference type="AlphaFoldDB" id="A0A4D4KUP0"/>
<dbReference type="EMBL" id="BJHW01000001">
    <property type="protein sequence ID" value="GDY50118.1"/>
    <property type="molecule type" value="Genomic_DNA"/>
</dbReference>
<feature type="transmembrane region" description="Helical" evidence="8">
    <location>
        <begin position="63"/>
        <end position="81"/>
    </location>
</feature>
<feature type="domain" description="Major facilitator superfamily (MFS) profile" evidence="9">
    <location>
        <begin position="1"/>
        <end position="284"/>
    </location>
</feature>
<evidence type="ECO:0000256" key="8">
    <source>
        <dbReference type="SAM" id="Phobius"/>
    </source>
</evidence>
<feature type="region of interest" description="Disordered" evidence="7">
    <location>
        <begin position="286"/>
        <end position="307"/>
    </location>
</feature>
<accession>A0A4D4KUP0</accession>
<dbReference type="SUPFAM" id="SSF103473">
    <property type="entry name" value="MFS general substrate transporter"/>
    <property type="match status" value="1"/>
</dbReference>
<gene>
    <name evidence="10" type="ORF">SVIO_007410</name>
</gene>
<name>A0A4D4KUP0_STRVO</name>
<dbReference type="PROSITE" id="PS50850">
    <property type="entry name" value="MFS"/>
    <property type="match status" value="1"/>
</dbReference>
<dbReference type="Gene3D" id="1.20.1250.20">
    <property type="entry name" value="MFS general substrate transporter like domains"/>
    <property type="match status" value="2"/>
</dbReference>
<protein>
    <recommendedName>
        <fullName evidence="9">Major facilitator superfamily (MFS) profile domain-containing protein</fullName>
    </recommendedName>
</protein>
<feature type="transmembrane region" description="Helical" evidence="8">
    <location>
        <begin position="31"/>
        <end position="51"/>
    </location>
</feature>
<sequence>MGGFFLGIGGTAFAVGVPFVGAWFPPERRGLAIGVFGAGMGGTAISALTTVRLVKAHGMANPFLITPAVPAAYALVSALALRDAPGRTVPTESLGRRLAATLRLGVTWLASALYAVAFGGYVAFSVYLPTYLKTGYGLTQADAANRMAGFVLPAVVMRPVGGRLSDRVGPLRVLAVTLAVVLVAAFVQSFTPPLAPVGTIAFPAMAAALGAGSGAVFALVALLAPANKVGSVTGVVGAAGGLGGFVPPPVMGSLYGSYALGLVLLAVVAAAALAFTGTGVRHAVTRRGPSTEAVRARVGTRVPEPSP</sequence>
<dbReference type="GO" id="GO:0015112">
    <property type="term" value="F:nitrate transmembrane transporter activity"/>
    <property type="evidence" value="ECO:0007669"/>
    <property type="project" value="InterPro"/>
</dbReference>
<dbReference type="PANTHER" id="PTHR23515">
    <property type="entry name" value="HIGH-AFFINITY NITRATE TRANSPORTER 2.3"/>
    <property type="match status" value="1"/>
</dbReference>
<feature type="transmembrane region" description="Helical" evidence="8">
    <location>
        <begin position="102"/>
        <end position="123"/>
    </location>
</feature>
<keyword evidence="4 8" id="KW-1133">Transmembrane helix</keyword>
<dbReference type="InterPro" id="IPR011701">
    <property type="entry name" value="MFS"/>
</dbReference>
<dbReference type="Proteomes" id="UP000301309">
    <property type="component" value="Unassembled WGS sequence"/>
</dbReference>
<evidence type="ECO:0000256" key="2">
    <source>
        <dbReference type="ARBA" id="ARBA00008432"/>
    </source>
</evidence>
<feature type="transmembrane region" description="Helical" evidence="8">
    <location>
        <begin position="143"/>
        <end position="161"/>
    </location>
</feature>
<dbReference type="InterPro" id="IPR044772">
    <property type="entry name" value="NO3_transporter"/>
</dbReference>
<evidence type="ECO:0000256" key="3">
    <source>
        <dbReference type="ARBA" id="ARBA00022692"/>
    </source>
</evidence>
<keyword evidence="6 8" id="KW-0472">Membrane</keyword>
<comment type="caution">
    <text evidence="10">The sequence shown here is derived from an EMBL/GenBank/DDBJ whole genome shotgun (WGS) entry which is preliminary data.</text>
</comment>
<dbReference type="Pfam" id="PF07690">
    <property type="entry name" value="MFS_1"/>
    <property type="match status" value="1"/>
</dbReference>
<feature type="transmembrane region" description="Helical" evidence="8">
    <location>
        <begin position="173"/>
        <end position="191"/>
    </location>
</feature>
<proteinExistence type="inferred from homology"/>
<comment type="subcellular location">
    <subcellularLocation>
        <location evidence="1">Cell membrane</location>
        <topology evidence="1">Multi-pass membrane protein</topology>
    </subcellularLocation>
</comment>
<dbReference type="GO" id="GO:0005886">
    <property type="term" value="C:plasma membrane"/>
    <property type="evidence" value="ECO:0007669"/>
    <property type="project" value="UniProtKB-SubCell"/>
</dbReference>
<dbReference type="InterPro" id="IPR020846">
    <property type="entry name" value="MFS_dom"/>
</dbReference>
<evidence type="ECO:0000256" key="5">
    <source>
        <dbReference type="ARBA" id="ARBA00023063"/>
    </source>
</evidence>
<evidence type="ECO:0000259" key="9">
    <source>
        <dbReference type="PROSITE" id="PS50850"/>
    </source>
</evidence>
<comment type="similarity">
    <text evidence="2">Belongs to the major facilitator superfamily. Nitrate/nitrite porter (TC 2.A.1.8) family.</text>
</comment>
<evidence type="ECO:0000256" key="1">
    <source>
        <dbReference type="ARBA" id="ARBA00004651"/>
    </source>
</evidence>
<feature type="transmembrane region" description="Helical" evidence="8">
    <location>
        <begin position="6"/>
        <end position="24"/>
    </location>
</feature>
<evidence type="ECO:0000313" key="10">
    <source>
        <dbReference type="EMBL" id="GDY50118.1"/>
    </source>
</evidence>
<dbReference type="GO" id="GO:0042128">
    <property type="term" value="P:nitrate assimilation"/>
    <property type="evidence" value="ECO:0007669"/>
    <property type="project" value="UniProtKB-KW"/>
</dbReference>
<keyword evidence="5" id="KW-0534">Nitrate assimilation</keyword>